<comment type="caution">
    <text evidence="2">The sequence shown here is derived from an EMBL/GenBank/DDBJ whole genome shotgun (WGS) entry which is preliminary data.</text>
</comment>
<dbReference type="PROSITE" id="PS51257">
    <property type="entry name" value="PROKAR_LIPOPROTEIN"/>
    <property type="match status" value="1"/>
</dbReference>
<feature type="chain" id="PRO_5029631307" description="Lipoprotein" evidence="1">
    <location>
        <begin position="27"/>
        <end position="186"/>
    </location>
</feature>
<evidence type="ECO:0008006" key="4">
    <source>
        <dbReference type="Google" id="ProtNLM"/>
    </source>
</evidence>
<evidence type="ECO:0000313" key="2">
    <source>
        <dbReference type="EMBL" id="MVM33440.1"/>
    </source>
</evidence>
<dbReference type="Proteomes" id="UP000436006">
    <property type="component" value="Unassembled WGS sequence"/>
</dbReference>
<protein>
    <recommendedName>
        <fullName evidence="4">Lipoprotein</fullName>
    </recommendedName>
</protein>
<evidence type="ECO:0000256" key="1">
    <source>
        <dbReference type="SAM" id="SignalP"/>
    </source>
</evidence>
<name>A0A7K1SI00_9BACT</name>
<dbReference type="RefSeq" id="WP_157588158.1">
    <property type="nucleotide sequence ID" value="NZ_WPIN01000011.1"/>
</dbReference>
<gene>
    <name evidence="2" type="ORF">GO755_25615</name>
</gene>
<sequence length="186" mass="21088">MLQTRTFNWVVLRYAFILSLSLTVTACFTEPQYSNVPQIEFKGLSRYTLEGGSGVGQQKRDSLVITIGFKDGDGDLGNNIPLSSLDSGRYTQAGGWGNYRITAYRLENDQYQAITSGENTTLYFPQLSREGQKGAIEGSLDLHQIYHYGTSYKNYVTKYRIQIRDRNLHVSNEIETDTITVPYSIR</sequence>
<organism evidence="2 3">
    <name type="scientific">Spirosoma arboris</name>
    <dbReference type="NCBI Taxonomy" id="2682092"/>
    <lineage>
        <taxon>Bacteria</taxon>
        <taxon>Pseudomonadati</taxon>
        <taxon>Bacteroidota</taxon>
        <taxon>Cytophagia</taxon>
        <taxon>Cytophagales</taxon>
        <taxon>Cytophagaceae</taxon>
        <taxon>Spirosoma</taxon>
    </lineage>
</organism>
<proteinExistence type="predicted"/>
<dbReference type="EMBL" id="WPIN01000011">
    <property type="protein sequence ID" value="MVM33440.1"/>
    <property type="molecule type" value="Genomic_DNA"/>
</dbReference>
<keyword evidence="3" id="KW-1185">Reference proteome</keyword>
<keyword evidence="1" id="KW-0732">Signal</keyword>
<dbReference type="AlphaFoldDB" id="A0A7K1SI00"/>
<evidence type="ECO:0000313" key="3">
    <source>
        <dbReference type="Proteomes" id="UP000436006"/>
    </source>
</evidence>
<accession>A0A7K1SI00</accession>
<feature type="signal peptide" evidence="1">
    <location>
        <begin position="1"/>
        <end position="26"/>
    </location>
</feature>
<reference evidence="2 3" key="1">
    <citation type="submission" date="2019-12" db="EMBL/GenBank/DDBJ databases">
        <title>Spirosoma sp. HMF4905 genome sequencing and assembly.</title>
        <authorList>
            <person name="Kang H."/>
            <person name="Cha I."/>
            <person name="Kim H."/>
            <person name="Joh K."/>
        </authorList>
    </citation>
    <scope>NUCLEOTIDE SEQUENCE [LARGE SCALE GENOMIC DNA]</scope>
    <source>
        <strain evidence="2 3">HMF4905</strain>
    </source>
</reference>